<dbReference type="Gene3D" id="3.40.50.300">
    <property type="entry name" value="P-loop containing nucleotide triphosphate hydrolases"/>
    <property type="match status" value="1"/>
</dbReference>
<name>A0AAW1TGL6_9CHLO</name>
<comment type="similarity">
    <text evidence="2 8">Belongs to the APS kinase family.</text>
</comment>
<keyword evidence="11" id="KW-1185">Reference proteome</keyword>
<keyword evidence="5 8" id="KW-0547">Nucleotide-binding</keyword>
<gene>
    <name evidence="10" type="ORF">WJX84_003945</name>
</gene>
<comment type="caution">
    <text evidence="10">The sequence shown here is derived from an EMBL/GenBank/DDBJ whole genome shotgun (WGS) entry which is preliminary data.</text>
</comment>
<evidence type="ECO:0000313" key="10">
    <source>
        <dbReference type="EMBL" id="KAK9867646.1"/>
    </source>
</evidence>
<dbReference type="InterPro" id="IPR002891">
    <property type="entry name" value="APS"/>
</dbReference>
<comment type="catalytic activity">
    <reaction evidence="8">
        <text>adenosine 5'-phosphosulfate + ATP = 3'-phosphoadenylyl sulfate + ADP + H(+)</text>
        <dbReference type="Rhea" id="RHEA:24152"/>
        <dbReference type="ChEBI" id="CHEBI:15378"/>
        <dbReference type="ChEBI" id="CHEBI:30616"/>
        <dbReference type="ChEBI" id="CHEBI:58243"/>
        <dbReference type="ChEBI" id="CHEBI:58339"/>
        <dbReference type="ChEBI" id="CHEBI:456216"/>
        <dbReference type="EC" id="2.7.1.25"/>
    </reaction>
</comment>
<dbReference type="Proteomes" id="UP001485043">
    <property type="component" value="Unassembled WGS sequence"/>
</dbReference>
<evidence type="ECO:0000256" key="3">
    <source>
        <dbReference type="ARBA" id="ARBA00012121"/>
    </source>
</evidence>
<keyword evidence="7 8" id="KW-0067">ATP-binding</keyword>
<dbReference type="GO" id="GO:0000103">
    <property type="term" value="P:sulfate assimilation"/>
    <property type="evidence" value="ECO:0007669"/>
    <property type="project" value="InterPro"/>
</dbReference>
<keyword evidence="4 8" id="KW-0808">Transferase</keyword>
<comment type="function">
    <text evidence="8">Catalyzes the synthesis of activated sulfate.</text>
</comment>
<dbReference type="InterPro" id="IPR027417">
    <property type="entry name" value="P-loop_NTPase"/>
</dbReference>
<evidence type="ECO:0000313" key="11">
    <source>
        <dbReference type="Proteomes" id="UP001485043"/>
    </source>
</evidence>
<dbReference type="PANTHER" id="PTHR11055">
    <property type="entry name" value="BIFUNCTIONAL 3'-PHOSPHOADENOSINE 5'-PHOSPHOSULFATE SYNTHASE"/>
    <property type="match status" value="1"/>
</dbReference>
<evidence type="ECO:0000256" key="1">
    <source>
        <dbReference type="ARBA" id="ARBA00004806"/>
    </source>
</evidence>
<dbReference type="Pfam" id="PF01583">
    <property type="entry name" value="APS_kinase"/>
    <property type="match status" value="1"/>
</dbReference>
<dbReference type="NCBIfam" id="TIGR00455">
    <property type="entry name" value="apsK"/>
    <property type="match status" value="1"/>
</dbReference>
<dbReference type="PANTHER" id="PTHR11055:SF63">
    <property type="entry name" value="ADENYLYL-SULFATE KINASE 1, CHLOROPLASTIC"/>
    <property type="match status" value="1"/>
</dbReference>
<dbReference type="AlphaFoldDB" id="A0AAW1TGL6"/>
<dbReference type="HAMAP" id="MF_00065">
    <property type="entry name" value="Adenylyl_sulf_kinase"/>
    <property type="match status" value="1"/>
</dbReference>
<dbReference type="GO" id="GO:0005524">
    <property type="term" value="F:ATP binding"/>
    <property type="evidence" value="ECO:0007669"/>
    <property type="project" value="UniProtKB-KW"/>
</dbReference>
<evidence type="ECO:0000259" key="9">
    <source>
        <dbReference type="Pfam" id="PF01583"/>
    </source>
</evidence>
<evidence type="ECO:0000256" key="4">
    <source>
        <dbReference type="ARBA" id="ARBA00022679"/>
    </source>
</evidence>
<keyword evidence="6 8" id="KW-0418">Kinase</keyword>
<dbReference type="EC" id="2.7.1.25" evidence="3 8"/>
<evidence type="ECO:0000256" key="8">
    <source>
        <dbReference type="RuleBase" id="RU004347"/>
    </source>
</evidence>
<dbReference type="InterPro" id="IPR059117">
    <property type="entry name" value="APS_kinase_dom"/>
</dbReference>
<evidence type="ECO:0000256" key="6">
    <source>
        <dbReference type="ARBA" id="ARBA00022777"/>
    </source>
</evidence>
<accession>A0AAW1TGL6</accession>
<protein>
    <recommendedName>
        <fullName evidence="3 8">Adenylyl-sulfate kinase</fullName>
        <ecNumber evidence="3 8">2.7.1.25</ecNumber>
    </recommendedName>
</protein>
<evidence type="ECO:0000256" key="7">
    <source>
        <dbReference type="ARBA" id="ARBA00022840"/>
    </source>
</evidence>
<dbReference type="EMBL" id="JALJOV010000072">
    <property type="protein sequence ID" value="KAK9867646.1"/>
    <property type="molecule type" value="Genomic_DNA"/>
</dbReference>
<proteinExistence type="inferred from homology"/>
<dbReference type="CDD" id="cd02027">
    <property type="entry name" value="APSK"/>
    <property type="match status" value="1"/>
</dbReference>
<evidence type="ECO:0000256" key="5">
    <source>
        <dbReference type="ARBA" id="ARBA00022741"/>
    </source>
</evidence>
<feature type="domain" description="APS kinase" evidence="9">
    <location>
        <begin position="107"/>
        <end position="255"/>
    </location>
</feature>
<comment type="pathway">
    <text evidence="1 8">Sulfur metabolism; hydrogen sulfide biosynthesis; sulfite from sulfate: step 2/3.</text>
</comment>
<dbReference type="SUPFAM" id="SSF52540">
    <property type="entry name" value="P-loop containing nucleoside triphosphate hydrolases"/>
    <property type="match status" value="1"/>
</dbReference>
<evidence type="ECO:0000256" key="2">
    <source>
        <dbReference type="ARBA" id="ARBA00007008"/>
    </source>
</evidence>
<dbReference type="NCBIfam" id="NF003013">
    <property type="entry name" value="PRK03846.1"/>
    <property type="match status" value="1"/>
</dbReference>
<reference evidence="10 11" key="1">
    <citation type="journal article" date="2024" name="Nat. Commun.">
        <title>Phylogenomics reveals the evolutionary origins of lichenization in chlorophyte algae.</title>
        <authorList>
            <person name="Puginier C."/>
            <person name="Libourel C."/>
            <person name="Otte J."/>
            <person name="Skaloud P."/>
            <person name="Haon M."/>
            <person name="Grisel S."/>
            <person name="Petersen M."/>
            <person name="Berrin J.G."/>
            <person name="Delaux P.M."/>
            <person name="Dal Grande F."/>
            <person name="Keller J."/>
        </authorList>
    </citation>
    <scope>NUCLEOTIDE SEQUENCE [LARGE SCALE GENOMIC DNA]</scope>
    <source>
        <strain evidence="10 11">SAG 2523</strain>
    </source>
</reference>
<sequence length="317" mass="33788">MTKRTSQPPATQQQAELDIGSENVPGAFANGTAFASSACAHSPSGAAQPATVEVADPGSCGARAGLANGGLARQRITLSASPDVSHIHWHHGAVGRLEKERLLRQTGCLLWFTGLSGSGKSTVACLVEQMLLAQGKLTKVIDGDNLRHGLNSGLGFSPADREENIRRAGEVGKLLVETGIIAIASLISPYARDRQKIRARLAPGDFVEVFMDIPLATCEARDCKGLYKKARAGIIKEFTGISDPYDRPEHPELVLTDRAPDGSLLSAQDLAEAVIGYLQQTGHLTHQPAMLHQNGRHLQQQLQFMGHLATCCHGDGI</sequence>
<organism evidence="10 11">
    <name type="scientific">Apatococcus fuscideae</name>
    <dbReference type="NCBI Taxonomy" id="2026836"/>
    <lineage>
        <taxon>Eukaryota</taxon>
        <taxon>Viridiplantae</taxon>
        <taxon>Chlorophyta</taxon>
        <taxon>core chlorophytes</taxon>
        <taxon>Trebouxiophyceae</taxon>
        <taxon>Chlorellales</taxon>
        <taxon>Chlorellaceae</taxon>
        <taxon>Apatococcus</taxon>
    </lineage>
</organism>
<dbReference type="GO" id="GO:0004020">
    <property type="term" value="F:adenylylsulfate kinase activity"/>
    <property type="evidence" value="ECO:0007669"/>
    <property type="project" value="UniProtKB-EC"/>
</dbReference>